<dbReference type="GO" id="GO:0008379">
    <property type="term" value="F:thioredoxin peroxidase activity"/>
    <property type="evidence" value="ECO:0007669"/>
    <property type="project" value="UniProtKB-UniRule"/>
</dbReference>
<keyword evidence="9" id="KW-0614">Plasmid</keyword>
<accession>B5GN05</accession>
<dbReference type="KEGG" id="sclf:BB341_28315"/>
<dbReference type="Proteomes" id="UP000002357">
    <property type="component" value="Plasmid pSCL4"/>
</dbReference>
<evidence type="ECO:0000256" key="5">
    <source>
        <dbReference type="ARBA" id="ARBA00023157"/>
    </source>
</evidence>
<evidence type="ECO:0000256" key="7">
    <source>
        <dbReference type="ARBA" id="ARBA00049091"/>
    </source>
</evidence>
<gene>
    <name evidence="8 9" type="primary">tpx</name>
    <name evidence="9" type="ORF">SCLAV_p0820</name>
</gene>
<dbReference type="NCBIfam" id="NF001808">
    <property type="entry name" value="PRK00522.1"/>
    <property type="match status" value="1"/>
</dbReference>
<comment type="subunit">
    <text evidence="1 8">Homodimer.</text>
</comment>
<evidence type="ECO:0000256" key="6">
    <source>
        <dbReference type="ARBA" id="ARBA00023284"/>
    </source>
</evidence>
<dbReference type="PROSITE" id="PS51352">
    <property type="entry name" value="THIOREDOXIN_2"/>
    <property type="match status" value="1"/>
</dbReference>
<dbReference type="EMBL" id="CM000914">
    <property type="protein sequence ID" value="EFG04306.2"/>
    <property type="molecule type" value="Genomic_DNA"/>
</dbReference>
<organism evidence="9 10">
    <name type="scientific">Streptomyces clavuligerus</name>
    <dbReference type="NCBI Taxonomy" id="1901"/>
    <lineage>
        <taxon>Bacteria</taxon>
        <taxon>Bacillati</taxon>
        <taxon>Actinomycetota</taxon>
        <taxon>Actinomycetes</taxon>
        <taxon>Kitasatosporales</taxon>
        <taxon>Streptomycetaceae</taxon>
        <taxon>Streptomyces</taxon>
    </lineage>
</organism>
<dbReference type="FunFam" id="3.40.30.10:FF:000056">
    <property type="entry name" value="Thiol peroxidase"/>
    <property type="match status" value="1"/>
</dbReference>
<evidence type="ECO:0000256" key="1">
    <source>
        <dbReference type="ARBA" id="ARBA00011738"/>
    </source>
</evidence>
<dbReference type="PANTHER" id="PTHR43110:SF1">
    <property type="entry name" value="THIOL PEROXIDASE"/>
    <property type="match status" value="1"/>
</dbReference>
<dbReference type="GO" id="GO:0006979">
    <property type="term" value="P:response to oxidative stress"/>
    <property type="evidence" value="ECO:0007669"/>
    <property type="project" value="UniProtKB-ARBA"/>
</dbReference>
<dbReference type="Gene3D" id="3.40.30.10">
    <property type="entry name" value="Glutaredoxin"/>
    <property type="match status" value="1"/>
</dbReference>
<feature type="active site" description="Cysteine sulfenic acid (-SOH) intermediate" evidence="8">
    <location>
        <position position="60"/>
    </location>
</feature>
<dbReference type="InterPro" id="IPR002065">
    <property type="entry name" value="TPX"/>
</dbReference>
<dbReference type="InterPro" id="IPR013740">
    <property type="entry name" value="Redoxin"/>
</dbReference>
<keyword evidence="5 8" id="KW-1015">Disulfide bond</keyword>
<dbReference type="EC" id="1.11.1.24" evidence="8"/>
<proteinExistence type="inferred from homology"/>
<dbReference type="RefSeq" id="WP_003953123.1">
    <property type="nucleotide sequence ID" value="NZ_CM000914.1"/>
</dbReference>
<geneLocation type="plasmid" evidence="9 10">
    <name>pSCL4</name>
</geneLocation>
<comment type="catalytic activity">
    <reaction evidence="7 8">
        <text>a hydroperoxide + [thioredoxin]-dithiol = an alcohol + [thioredoxin]-disulfide + H2O</text>
        <dbReference type="Rhea" id="RHEA:62620"/>
        <dbReference type="Rhea" id="RHEA-COMP:10698"/>
        <dbReference type="Rhea" id="RHEA-COMP:10700"/>
        <dbReference type="ChEBI" id="CHEBI:15377"/>
        <dbReference type="ChEBI" id="CHEBI:29950"/>
        <dbReference type="ChEBI" id="CHEBI:30879"/>
        <dbReference type="ChEBI" id="CHEBI:35924"/>
        <dbReference type="ChEBI" id="CHEBI:50058"/>
        <dbReference type="EC" id="1.11.1.24"/>
    </reaction>
</comment>
<comment type="similarity">
    <text evidence="8">Belongs to the peroxiredoxin family. Tpx subfamily.</text>
</comment>
<evidence type="ECO:0000256" key="3">
    <source>
        <dbReference type="ARBA" id="ARBA00022862"/>
    </source>
</evidence>
<feature type="disulfide bond" description="Redox-active" evidence="8">
    <location>
        <begin position="60"/>
        <end position="94"/>
    </location>
</feature>
<dbReference type="Pfam" id="PF08534">
    <property type="entry name" value="Redoxin"/>
    <property type="match status" value="1"/>
</dbReference>
<name>B5GN05_STRCL</name>
<evidence type="ECO:0000313" key="9">
    <source>
        <dbReference type="EMBL" id="EFG04306.2"/>
    </source>
</evidence>
<dbReference type="PROSITE" id="PS01265">
    <property type="entry name" value="TPX"/>
    <property type="match status" value="1"/>
</dbReference>
<protein>
    <recommendedName>
        <fullName evidence="8">Thiol peroxidase</fullName>
        <shortName evidence="8">Tpx</shortName>
        <ecNumber evidence="8">1.11.1.24</ecNumber>
    </recommendedName>
    <alternativeName>
        <fullName evidence="8">Peroxiredoxin tpx</fullName>
        <shortName evidence="8">Prx</shortName>
    </alternativeName>
    <alternativeName>
        <fullName evidence="8">Thioredoxin peroxidase</fullName>
    </alternativeName>
    <alternativeName>
        <fullName evidence="8">Thioredoxin-dependent peroxiredoxin</fullName>
    </alternativeName>
</protein>
<comment type="miscellaneous">
    <text evidence="8">The active site is a conserved redox-active cysteine residue, the peroxidatic cysteine (C(P)), which makes the nucleophilic attack on the peroxide substrate. The peroxide oxidizes the C(P)-SH to cysteine sulfenic acid (C(P)-SOH), which then reacts with another cysteine residue, the resolving cysteine (C(R)), to form a disulfide bridge. The disulfide is subsequently reduced by an appropriate electron donor to complete the catalytic cycle. In this atypical 2-Cys peroxiredoxin, C(R) is present in the same subunit to form an intramolecular disulfide. The disulfide is subsequently reduced by thioredoxin.</text>
</comment>
<evidence type="ECO:0000313" key="10">
    <source>
        <dbReference type="Proteomes" id="UP000002357"/>
    </source>
</evidence>
<dbReference type="CDD" id="cd03014">
    <property type="entry name" value="PRX_Atyp2cys"/>
    <property type="match status" value="1"/>
</dbReference>
<keyword evidence="3 8" id="KW-0049">Antioxidant</keyword>
<sequence length="165" mass="17084">MSKVTLKGNPVTVGGTLPEKGSAAPAFTLVGAGLAERSLGDWDGQRKVLNIFPSVDTPTCASSVREFNARAQQADNTVVLCVSADLPFAQARFCGAEGLENVVSLSTFRNPGFLADYGVALADGPLAGLAARAVVVLDTDNTVLHVQLVPEIADEPDYEAALAAL</sequence>
<evidence type="ECO:0000256" key="2">
    <source>
        <dbReference type="ARBA" id="ARBA00022559"/>
    </source>
</evidence>
<dbReference type="InterPro" id="IPR018219">
    <property type="entry name" value="Tpx_CS"/>
</dbReference>
<evidence type="ECO:0000256" key="8">
    <source>
        <dbReference type="HAMAP-Rule" id="MF_00269"/>
    </source>
</evidence>
<dbReference type="InterPro" id="IPR050455">
    <property type="entry name" value="Tpx_Peroxidase_subfamily"/>
</dbReference>
<dbReference type="eggNOG" id="COG2077">
    <property type="taxonomic scope" value="Bacteria"/>
</dbReference>
<dbReference type="OrthoDB" id="9781543at2"/>
<comment type="function">
    <text evidence="8">Thiol-specific peroxidase that catalyzes the reduction of hydrogen peroxide and organic hydroperoxides to water and alcohols, respectively. Plays a role in cell protection against oxidative stress by detoxifying peroxides.</text>
</comment>
<dbReference type="InterPro" id="IPR013766">
    <property type="entry name" value="Thioredoxin_domain"/>
</dbReference>
<reference evidence="9 10" key="1">
    <citation type="journal article" date="2010" name="Genome Biol. Evol.">
        <title>The sequence of a 1.8-mb bacterial linear plasmid reveals a rich evolutionary reservoir of secondary metabolic pathways.</title>
        <authorList>
            <person name="Medema M.H."/>
            <person name="Trefzer A."/>
            <person name="Kovalchuk A."/>
            <person name="van den Berg M."/>
            <person name="Mueller U."/>
            <person name="Heijne W."/>
            <person name="Wu L."/>
            <person name="Alam M.T."/>
            <person name="Ronning C.M."/>
            <person name="Nierman W.C."/>
            <person name="Bovenberg R.A.L."/>
            <person name="Breitling R."/>
            <person name="Takano E."/>
        </authorList>
    </citation>
    <scope>NUCLEOTIDE SEQUENCE [LARGE SCALE GENOMIC DNA]</scope>
    <source>
        <strain evidence="10">ATCC 27064 / DSM 738 / JCM 4710 / NBRC 13307 / NCIMB 12785 / NRRL 3585 / VKM Ac-602</strain>
        <plasmid evidence="9">pSCL4</plasmid>
    </source>
</reference>
<keyword evidence="4 8" id="KW-0560">Oxidoreductase</keyword>
<dbReference type="HAMAP" id="MF_00269">
    <property type="entry name" value="Tpx"/>
    <property type="match status" value="1"/>
</dbReference>
<dbReference type="InterPro" id="IPR036249">
    <property type="entry name" value="Thioredoxin-like_sf"/>
</dbReference>
<keyword evidence="10" id="KW-1185">Reference proteome</keyword>
<keyword evidence="2 8" id="KW-0575">Peroxidase</keyword>
<dbReference type="GeneID" id="93733930"/>
<dbReference type="SUPFAM" id="SSF52833">
    <property type="entry name" value="Thioredoxin-like"/>
    <property type="match status" value="1"/>
</dbReference>
<dbReference type="PANTHER" id="PTHR43110">
    <property type="entry name" value="THIOL PEROXIDASE"/>
    <property type="match status" value="1"/>
</dbReference>
<keyword evidence="6 8" id="KW-0676">Redox-active center</keyword>
<evidence type="ECO:0000256" key="4">
    <source>
        <dbReference type="ARBA" id="ARBA00023002"/>
    </source>
</evidence>
<dbReference type="AlphaFoldDB" id="B5GN05"/>